<dbReference type="EMBL" id="JASJQH010007306">
    <property type="protein sequence ID" value="KAK9711021.1"/>
    <property type="molecule type" value="Genomic_DNA"/>
</dbReference>
<reference evidence="5 6" key="1">
    <citation type="submission" date="2023-04" db="EMBL/GenBank/DDBJ databases">
        <title>Genome of Basidiobolus ranarum AG-B5.</title>
        <authorList>
            <person name="Stajich J.E."/>
            <person name="Carter-House D."/>
            <person name="Gryganskyi A."/>
        </authorList>
    </citation>
    <scope>NUCLEOTIDE SEQUENCE [LARGE SCALE GENOMIC DNA]</scope>
    <source>
        <strain evidence="5 6">AG-B5</strain>
    </source>
</reference>
<organism evidence="5 6">
    <name type="scientific">Basidiobolus ranarum</name>
    <dbReference type="NCBI Taxonomy" id="34480"/>
    <lineage>
        <taxon>Eukaryota</taxon>
        <taxon>Fungi</taxon>
        <taxon>Fungi incertae sedis</taxon>
        <taxon>Zoopagomycota</taxon>
        <taxon>Entomophthoromycotina</taxon>
        <taxon>Basidiobolomycetes</taxon>
        <taxon>Basidiobolales</taxon>
        <taxon>Basidiobolaceae</taxon>
        <taxon>Basidiobolus</taxon>
    </lineage>
</organism>
<dbReference type="PANTHER" id="PTHR12363:SF33">
    <property type="entry name" value="IMPORTIN-13"/>
    <property type="match status" value="1"/>
</dbReference>
<dbReference type="Proteomes" id="UP001479436">
    <property type="component" value="Unassembled WGS sequence"/>
</dbReference>
<sequence length="132" mass="15192">MECDDPSIIQNTKRVASMVFSKLVQILRQKIEYPSEEEWASWSKDVRDRFKIYRRDVGDTLINSYLVLHGEMLEYLLNLASTQLNSDRAASHWQDLESTLFCLRSISEAVSSVDPHITKLFGDEILGKLPVT</sequence>
<keyword evidence="4" id="KW-0539">Nucleus</keyword>
<keyword evidence="6" id="KW-1185">Reference proteome</keyword>
<evidence type="ECO:0000256" key="4">
    <source>
        <dbReference type="ARBA" id="ARBA00023242"/>
    </source>
</evidence>
<dbReference type="SUPFAM" id="SSF48371">
    <property type="entry name" value="ARM repeat"/>
    <property type="match status" value="1"/>
</dbReference>
<comment type="similarity">
    <text evidence="2">Belongs to the importin beta family.</text>
</comment>
<dbReference type="InterPro" id="IPR040709">
    <property type="entry name" value="Importin_rep_1"/>
</dbReference>
<accession>A0ABR2VZJ5</accession>
<comment type="subcellular location">
    <subcellularLocation>
        <location evidence="1">Nucleus</location>
    </subcellularLocation>
</comment>
<keyword evidence="3" id="KW-0813">Transport</keyword>
<feature type="non-terminal residue" evidence="5">
    <location>
        <position position="132"/>
    </location>
</feature>
<gene>
    <name evidence="5" type="ORF">K7432_008069</name>
</gene>
<comment type="caution">
    <text evidence="5">The sequence shown here is derived from an EMBL/GenBank/DDBJ whole genome shotgun (WGS) entry which is preliminary data.</text>
</comment>
<proteinExistence type="inferred from homology"/>
<dbReference type="Gene3D" id="1.25.10.10">
    <property type="entry name" value="Leucine-rich Repeat Variant"/>
    <property type="match status" value="1"/>
</dbReference>
<name>A0ABR2VZJ5_9FUNG</name>
<dbReference type="InterPro" id="IPR016024">
    <property type="entry name" value="ARM-type_fold"/>
</dbReference>
<dbReference type="PANTHER" id="PTHR12363">
    <property type="entry name" value="TRANSPORTIN 3 AND IMPORTIN 13"/>
    <property type="match status" value="1"/>
</dbReference>
<evidence type="ECO:0000256" key="1">
    <source>
        <dbReference type="ARBA" id="ARBA00004123"/>
    </source>
</evidence>
<dbReference type="Pfam" id="PF18773">
    <property type="entry name" value="Importin_rep"/>
    <property type="match status" value="1"/>
</dbReference>
<dbReference type="InterPro" id="IPR051345">
    <property type="entry name" value="Importin_beta-like_NTR"/>
</dbReference>
<evidence type="ECO:0000256" key="2">
    <source>
        <dbReference type="ARBA" id="ARBA00007991"/>
    </source>
</evidence>
<protein>
    <submittedName>
        <fullName evidence="5">Uncharacterized protein</fullName>
    </submittedName>
</protein>
<evidence type="ECO:0000313" key="6">
    <source>
        <dbReference type="Proteomes" id="UP001479436"/>
    </source>
</evidence>
<evidence type="ECO:0000256" key="3">
    <source>
        <dbReference type="ARBA" id="ARBA00022448"/>
    </source>
</evidence>
<evidence type="ECO:0000313" key="5">
    <source>
        <dbReference type="EMBL" id="KAK9711021.1"/>
    </source>
</evidence>
<dbReference type="InterPro" id="IPR011989">
    <property type="entry name" value="ARM-like"/>
</dbReference>